<dbReference type="GO" id="GO:0005762">
    <property type="term" value="C:mitochondrial large ribosomal subunit"/>
    <property type="evidence" value="ECO:0007669"/>
    <property type="project" value="TreeGrafter"/>
</dbReference>
<evidence type="ECO:0000313" key="6">
    <source>
        <dbReference type="Proteomes" id="UP000653454"/>
    </source>
</evidence>
<keyword evidence="3" id="KW-0496">Mitochondrion</keyword>
<keyword evidence="2" id="KW-0689">Ribosomal protein</keyword>
<keyword evidence="4" id="KW-0687">Ribonucleoprotein</keyword>
<evidence type="ECO:0000256" key="4">
    <source>
        <dbReference type="ARBA" id="ARBA00023274"/>
    </source>
</evidence>
<dbReference type="GO" id="GO:0003735">
    <property type="term" value="F:structural constituent of ribosome"/>
    <property type="evidence" value="ECO:0007669"/>
    <property type="project" value="InterPro"/>
</dbReference>
<dbReference type="GO" id="GO:0006412">
    <property type="term" value="P:translation"/>
    <property type="evidence" value="ECO:0007669"/>
    <property type="project" value="InterPro"/>
</dbReference>
<dbReference type="Pfam" id="PF07147">
    <property type="entry name" value="PDCD9"/>
    <property type="match status" value="1"/>
</dbReference>
<organism evidence="5 6">
    <name type="scientific">Plutella xylostella</name>
    <name type="common">Diamondback moth</name>
    <name type="synonym">Plutella maculipennis</name>
    <dbReference type="NCBI Taxonomy" id="51655"/>
    <lineage>
        <taxon>Eukaryota</taxon>
        <taxon>Metazoa</taxon>
        <taxon>Ecdysozoa</taxon>
        <taxon>Arthropoda</taxon>
        <taxon>Hexapoda</taxon>
        <taxon>Insecta</taxon>
        <taxon>Pterygota</taxon>
        <taxon>Neoptera</taxon>
        <taxon>Endopterygota</taxon>
        <taxon>Lepidoptera</taxon>
        <taxon>Glossata</taxon>
        <taxon>Ditrysia</taxon>
        <taxon>Yponomeutoidea</taxon>
        <taxon>Plutellidae</taxon>
        <taxon>Plutella</taxon>
    </lineage>
</organism>
<evidence type="ECO:0000256" key="3">
    <source>
        <dbReference type="ARBA" id="ARBA00023128"/>
    </source>
</evidence>
<evidence type="ECO:0000256" key="1">
    <source>
        <dbReference type="ARBA" id="ARBA00004173"/>
    </source>
</evidence>
<comment type="caution">
    <text evidence="5">The sequence shown here is derived from an EMBL/GenBank/DDBJ whole genome shotgun (WGS) entry which is preliminary data.</text>
</comment>
<dbReference type="InterPro" id="IPR010793">
    <property type="entry name" value="Ribosomal_mL37/mL65"/>
</dbReference>
<dbReference type="AlphaFoldDB" id="A0A8S4EN67"/>
<reference evidence="5" key="1">
    <citation type="submission" date="2020-11" db="EMBL/GenBank/DDBJ databases">
        <authorList>
            <person name="Whiteford S."/>
        </authorList>
    </citation>
    <scope>NUCLEOTIDE SEQUENCE</scope>
</reference>
<evidence type="ECO:0000256" key="2">
    <source>
        <dbReference type="ARBA" id="ARBA00022980"/>
    </source>
</evidence>
<dbReference type="PANTHER" id="PTHR13014">
    <property type="entry name" value="MITOCHONDRIAL 28S RIBOSOMAL PROTEIN S30/P52 PRO-APOTOTIC PROTEIN"/>
    <property type="match status" value="1"/>
</dbReference>
<evidence type="ECO:0000313" key="5">
    <source>
        <dbReference type="EMBL" id="CAG9117108.1"/>
    </source>
</evidence>
<gene>
    <name evidence="5" type="ORF">PLXY2_LOCUS6177</name>
</gene>
<protein>
    <submittedName>
        <fullName evidence="5">(diamondback moth) hypothetical protein</fullName>
    </submittedName>
</protein>
<sequence>MNLVKFHRTFNKLKHLKARQYSQPAILDQNEYTETPEYPPIQDLSLQSRKARERQSVYDKIRKVKTIEEKQIALNMPRYYGWKCIMLTDQKVPYNAMPVIQFYTRSHFIQSEKLPDTYTETEAIASDIVKEIKSDVEDIIAIEHEGVERNLTDTYSTLSEERQKENVITKNIVRQINRTISNNLSSKASHILTAQVDYDPRHEAFWMVGGVDPPRKVVNWRKTFKWYEDRINEPINRPVQYLGTPMLTLRNALPLKPFIPYSEAENPEFKVPQFLYQPQTVGYSTEFRHGTNIPGYWPGDPEEFGLLSIHSRDYILDRKDFGPEDNIEALHCQALQASFGWLLAQANYQGFNTYNDVTYPLSTQTIITNGQLWSFYAYQLNTIAFHNDQVDNPKSNVCFGTNPLKLYESLENGKVNGLNEDVLKMIIQVYLNKPEERDYDMKPYLDKEEQVVADIEDDNKRCWLEDRFKHLVSNKPKHYLTPEIYHWEYIYKIQNKTRFFERKVRPFERGINPFDRKLNEHLPPYIPKALRPYPRCRKKFETTYYPDV</sequence>
<accession>A0A8S4EN67</accession>
<keyword evidence="6" id="KW-1185">Reference proteome</keyword>
<dbReference type="InterPro" id="IPR039982">
    <property type="entry name" value="Ribosomal_mL65"/>
</dbReference>
<proteinExistence type="predicted"/>
<dbReference type="Proteomes" id="UP000653454">
    <property type="component" value="Unassembled WGS sequence"/>
</dbReference>
<dbReference type="EMBL" id="CAJHNJ030000019">
    <property type="protein sequence ID" value="CAG9117108.1"/>
    <property type="molecule type" value="Genomic_DNA"/>
</dbReference>
<comment type="subcellular location">
    <subcellularLocation>
        <location evidence="1">Mitochondrion</location>
    </subcellularLocation>
</comment>
<name>A0A8S4EN67_PLUXY</name>
<dbReference type="PANTHER" id="PTHR13014:SF3">
    <property type="entry name" value="LARGE RIBOSOMAL SUBUNIT PROTEIN ML65"/>
    <property type="match status" value="1"/>
</dbReference>